<feature type="domain" description="MobA/VirD2-like nuclease" evidence="1">
    <location>
        <begin position="129"/>
        <end position="218"/>
    </location>
</feature>
<dbReference type="AlphaFoldDB" id="A0A844BJZ9"/>
<evidence type="ECO:0000313" key="2">
    <source>
        <dbReference type="EMBL" id="MRH22869.1"/>
    </source>
</evidence>
<dbReference type="InterPro" id="IPR005094">
    <property type="entry name" value="Endonuclease_MobA/VirD2"/>
</dbReference>
<dbReference type="RefSeq" id="WP_153750123.1">
    <property type="nucleotide sequence ID" value="NZ_BAAADI010000001.1"/>
</dbReference>
<dbReference type="EMBL" id="WJPO01000048">
    <property type="protein sequence ID" value="MRH22869.1"/>
    <property type="molecule type" value="Genomic_DNA"/>
</dbReference>
<protein>
    <submittedName>
        <fullName evidence="2">Relaxase/mobilization nuclease domain-containing protein</fullName>
    </submittedName>
</protein>
<gene>
    <name evidence="2" type="ORF">GH815_18015</name>
</gene>
<proteinExistence type="predicted"/>
<reference evidence="2 3" key="1">
    <citation type="submission" date="2019-11" db="EMBL/GenBank/DDBJ databases">
        <title>Draft Whole-Genome sequence of the marine photosynthetic bacterium Rhodovulum strictum DSM 11289.</title>
        <authorList>
            <person name="Kyndt J.A."/>
            <person name="Meyer T.E."/>
        </authorList>
    </citation>
    <scope>NUCLEOTIDE SEQUENCE [LARGE SCALE GENOMIC DNA]</scope>
    <source>
        <strain evidence="2 3">DSM 11289</strain>
    </source>
</reference>
<sequence length="343" mass="37470">MAERRGVAGTVLEELEIAKPEAGRLRGGAVPGRRGRKVARGLSPQAAAARAHELWRVAQGSRAAVLKKIARGGAHTARELGRQVDYLFSKSEGIFGNMVEHDPEARSLSPDERKALIADWSDGWAGAAKNGHTTHLLMSFPADVRPDTARTIAELWAFEMFQSGDHQDEEWAYVAALHTDRAHPHVHIVLNNRGLMSGAWFFMARDHVFNFQMMKQRMVAIAAEQGVFLDASSRLDRGILTYGPSRAEIERARAEGRAPVEKRREGPALEAALAEVAQSGETLRFLARLAALTGERALQARIEAAVDTLRAGGILHPFSRLPLSGESDMTLPPRATGWCAPCP</sequence>
<comment type="caution">
    <text evidence="2">The sequence shown here is derived from an EMBL/GenBank/DDBJ whole genome shotgun (WGS) entry which is preliminary data.</text>
</comment>
<accession>A0A844BJZ9</accession>
<keyword evidence="3" id="KW-1185">Reference proteome</keyword>
<dbReference type="Pfam" id="PF03432">
    <property type="entry name" value="Relaxase"/>
    <property type="match status" value="1"/>
</dbReference>
<evidence type="ECO:0000259" key="1">
    <source>
        <dbReference type="Pfam" id="PF03432"/>
    </source>
</evidence>
<dbReference type="Proteomes" id="UP000466730">
    <property type="component" value="Unassembled WGS sequence"/>
</dbReference>
<evidence type="ECO:0000313" key="3">
    <source>
        <dbReference type="Proteomes" id="UP000466730"/>
    </source>
</evidence>
<dbReference type="OrthoDB" id="98563at2"/>
<organism evidence="2 3">
    <name type="scientific">Rhodovulum strictum</name>
    <dbReference type="NCBI Taxonomy" id="58314"/>
    <lineage>
        <taxon>Bacteria</taxon>
        <taxon>Pseudomonadati</taxon>
        <taxon>Pseudomonadota</taxon>
        <taxon>Alphaproteobacteria</taxon>
        <taxon>Rhodobacterales</taxon>
        <taxon>Paracoccaceae</taxon>
        <taxon>Rhodovulum</taxon>
    </lineage>
</organism>
<name>A0A844BJZ9_9RHOB</name>